<dbReference type="InterPro" id="IPR029044">
    <property type="entry name" value="Nucleotide-diphossugar_trans"/>
</dbReference>
<dbReference type="OrthoDB" id="509436at2"/>
<dbReference type="Proteomes" id="UP000028839">
    <property type="component" value="Unassembled WGS sequence"/>
</dbReference>
<organism evidence="1 2">
    <name type="scientific">Nitrosococcus oceani C-27</name>
    <dbReference type="NCBI Taxonomy" id="314279"/>
    <lineage>
        <taxon>Bacteria</taxon>
        <taxon>Pseudomonadati</taxon>
        <taxon>Pseudomonadota</taxon>
        <taxon>Gammaproteobacteria</taxon>
        <taxon>Chromatiales</taxon>
        <taxon>Chromatiaceae</taxon>
        <taxon>Nitrosococcus</taxon>
    </lineage>
</organism>
<dbReference type="EMBL" id="JPGN01000023">
    <property type="protein sequence ID" value="KFI20226.1"/>
    <property type="molecule type" value="Genomic_DNA"/>
</dbReference>
<dbReference type="AlphaFoldDB" id="A0A0E2Z4U1"/>
<evidence type="ECO:0000313" key="2">
    <source>
        <dbReference type="Proteomes" id="UP000028839"/>
    </source>
</evidence>
<dbReference type="HOGENOM" id="CLU_833753_0_0_6"/>
<proteinExistence type="predicted"/>
<sequence length="333" mass="38110">MNHSFLFCIEAGYLEPQSLLLARSIRRWGGRYACCPIHAFQPRQGPPLAPTTLDGLQALGVVLHEEPLNHEHRFYPFANKIYACAWAEEMLQEEILVFCDSDTIFLGEPSAFDLNLALDAALQPVVLVGQGSTGPGHPHDDFWQQMYQIAGVKHTPYVNTMERGIPIRGYWNAGLIAVRRSAGICKQWLQIFRLLMKVNHIPPSGNINNLDQLSLAATLAQFPERIGALDYRYNYAIPRRALFHGPMGTVDLDELIHIHYHRWFNRPQFLELLTPPLGRDTPEYKWLKSFLPFHPTMDEPLHGQMGTQVSRAELRQRHGTARPRYQIKKTRKS</sequence>
<gene>
    <name evidence="1" type="ORF">IB75_03715</name>
</gene>
<name>A0A0E2Z4U1_9GAMM</name>
<protein>
    <recommendedName>
        <fullName evidence="3">Glycosyl transferase</fullName>
    </recommendedName>
</protein>
<reference evidence="1 2" key="1">
    <citation type="submission" date="2014-07" db="EMBL/GenBank/DDBJ databases">
        <title>Comparative analysis of Nitrosococcus oceani genome inventories of strains from Pacific and Atlantic gyres.</title>
        <authorList>
            <person name="Lim C.K."/>
            <person name="Wang L."/>
            <person name="Sayavedra-Soto L.A."/>
            <person name="Klotz M.G."/>
        </authorList>
    </citation>
    <scope>NUCLEOTIDE SEQUENCE [LARGE SCALE GENOMIC DNA]</scope>
    <source>
        <strain evidence="1 2">C-27</strain>
    </source>
</reference>
<evidence type="ECO:0000313" key="1">
    <source>
        <dbReference type="EMBL" id="KFI20226.1"/>
    </source>
</evidence>
<dbReference type="SUPFAM" id="SSF53448">
    <property type="entry name" value="Nucleotide-diphospho-sugar transferases"/>
    <property type="match status" value="1"/>
</dbReference>
<accession>A0A0E2Z4U1</accession>
<evidence type="ECO:0008006" key="3">
    <source>
        <dbReference type="Google" id="ProtNLM"/>
    </source>
</evidence>
<comment type="caution">
    <text evidence="1">The sequence shown here is derived from an EMBL/GenBank/DDBJ whole genome shotgun (WGS) entry which is preliminary data.</text>
</comment>